<dbReference type="EMBL" id="JTDL01000032">
    <property type="protein sequence ID" value="KHL05258.1"/>
    <property type="molecule type" value="Genomic_DNA"/>
</dbReference>
<dbReference type="OrthoDB" id="9812349at2"/>
<dbReference type="RefSeq" id="WP_043119657.1">
    <property type="nucleotide sequence ID" value="NZ_JTDL01000032.1"/>
</dbReference>
<dbReference type="AlphaFoldDB" id="A0A0B2ATG2"/>
<dbReference type="Proteomes" id="UP000030982">
    <property type="component" value="Unassembled WGS sequence"/>
</dbReference>
<keyword evidence="1" id="KW-0472">Membrane</keyword>
<evidence type="ECO:0000313" key="2">
    <source>
        <dbReference type="EMBL" id="KHL05258.1"/>
    </source>
</evidence>
<dbReference type="Pfam" id="PF05656">
    <property type="entry name" value="DUF805"/>
    <property type="match status" value="1"/>
</dbReference>
<organism evidence="2 3">
    <name type="scientific">Sinomonas humi</name>
    <dbReference type="NCBI Taxonomy" id="1338436"/>
    <lineage>
        <taxon>Bacteria</taxon>
        <taxon>Bacillati</taxon>
        <taxon>Actinomycetota</taxon>
        <taxon>Actinomycetes</taxon>
        <taxon>Micrococcales</taxon>
        <taxon>Micrococcaceae</taxon>
        <taxon>Sinomonas</taxon>
    </lineage>
</organism>
<reference evidence="2 3" key="1">
    <citation type="submission" date="2014-09" db="EMBL/GenBank/DDBJ databases">
        <title>Genome sequence of Sinomonas sp. MUSC 117.</title>
        <authorList>
            <person name="Lee L.-H."/>
        </authorList>
    </citation>
    <scope>NUCLEOTIDE SEQUENCE [LARGE SCALE GENOMIC DNA]</scope>
    <source>
        <strain evidence="2 3">MUSC 117</strain>
    </source>
</reference>
<evidence type="ECO:0000313" key="3">
    <source>
        <dbReference type="Proteomes" id="UP000030982"/>
    </source>
</evidence>
<name>A0A0B2ATG2_9MICC</name>
<dbReference type="PANTHER" id="PTHR34980">
    <property type="entry name" value="INNER MEMBRANE PROTEIN-RELATED-RELATED"/>
    <property type="match status" value="1"/>
</dbReference>
<dbReference type="GO" id="GO:0005886">
    <property type="term" value="C:plasma membrane"/>
    <property type="evidence" value="ECO:0007669"/>
    <property type="project" value="TreeGrafter"/>
</dbReference>
<feature type="transmembrane region" description="Helical" evidence="1">
    <location>
        <begin position="90"/>
        <end position="110"/>
    </location>
</feature>
<keyword evidence="3" id="KW-1185">Reference proteome</keyword>
<gene>
    <name evidence="2" type="ORF">LK10_01655</name>
</gene>
<proteinExistence type="predicted"/>
<sequence>MSYPQYPQGQAYSTTAASEPPLWAPFYGAGPKQAVQRFFAKYATFHGRASRSEYWWWVLANFIVWMVGAILAAALGGAGSNSSSMSPGGLVVSILLFIWFAATIVPNIAVTVRRLHDANLSGWLVLLNLIPYLGGLVVLILTILPPKPEGQRFDRPTAP</sequence>
<evidence type="ECO:0000256" key="1">
    <source>
        <dbReference type="SAM" id="Phobius"/>
    </source>
</evidence>
<feature type="transmembrane region" description="Helical" evidence="1">
    <location>
        <begin position="122"/>
        <end position="144"/>
    </location>
</feature>
<accession>A0A0B2ATG2</accession>
<dbReference type="InterPro" id="IPR008523">
    <property type="entry name" value="DUF805"/>
</dbReference>
<feature type="transmembrane region" description="Helical" evidence="1">
    <location>
        <begin position="54"/>
        <end position="78"/>
    </location>
</feature>
<keyword evidence="1" id="KW-0812">Transmembrane</keyword>
<dbReference type="PANTHER" id="PTHR34980:SF2">
    <property type="entry name" value="INNER MEMBRANE PROTEIN YHAH-RELATED"/>
    <property type="match status" value="1"/>
</dbReference>
<comment type="caution">
    <text evidence="2">The sequence shown here is derived from an EMBL/GenBank/DDBJ whole genome shotgun (WGS) entry which is preliminary data.</text>
</comment>
<keyword evidence="1" id="KW-1133">Transmembrane helix</keyword>
<protein>
    <submittedName>
        <fullName evidence="2">Membrane protein</fullName>
    </submittedName>
</protein>